<dbReference type="InterPro" id="IPR036388">
    <property type="entry name" value="WH-like_DNA-bd_sf"/>
</dbReference>
<dbReference type="Pfam" id="PF00196">
    <property type="entry name" value="GerE"/>
    <property type="match status" value="1"/>
</dbReference>
<evidence type="ECO:0000256" key="1">
    <source>
        <dbReference type="ARBA" id="ARBA00022741"/>
    </source>
</evidence>
<sequence length="980" mass="105827">MVHNETVQDHHGSTELVGRETQGRLLDSALRLTLAGESQVLVLGGEAGIGKTRLADQIAATARAAGVRVLTGSCVPLGADRLPLAPVLEALRGLADEIGRERIAALVRGGRLTRLIPGLQLSPDAGEPDAADGLFPELVGLFERLLTDRPLVLIVEDLHWSDRSTREILDVLARGMRQTSLLIVVTCRTEGNRQPEAVRGFLGEWDRLRHVTRIELGPLSRTETLAMVSNLLESLPAAEAAERIFRRSAGNPFFIEQLARMETASEPQTIDNSLRDVLTTQIERLDRISRRVVQIAALGAHRIPHRLLAAVATMPEEQLLGAIRQAVDFGVLSVEGDDYGFRHSLLRDAVVQSTLPGERIEIHRRYAHALEDVPSLVPALEQPSELAHHWWRVGDADRAVPSLLTAADAAGRIFAHSERVTMLKCALDFWPKLSEPRSDLADVLDEVIDAAMYSGQHALAVDLIDRALTSAPVGDHSERTALLTAKRGGCLMSLGDQRAGEVLYEAVRMAPSGISDIRASILSLSAFALASAGDSQYAADLARESMQLGQDLGDARIEVRARTALGLALGHAGLDDASIEEVKVALALADLHDDRHGAVIAYDVLCHMLMSIGLLDEVLEVAPAGLALARETGLLRTEYCRIANSLASALIDLGRWDDAERQLMEIVDVDHPGAFAASPRLSLADLALARGDLDTTRQFLAWADQLLNHSQLDQESLVTRACLSAEIALADHRVDEAVGAVIAGLALPGAPAHVSASWRLLNTGARVESAAALSRTLRPDAVDRTFRSTMQDLAGKLRTDRPQWVASAQQFDAELDSGISPSPLWTGAAASWEVAGHPYPLALSLLRAAEVALNAGDKAFASRNLGRALKICELLDARLLATEIQHLAKRSRVLIADANPATAESGKPSAEQVGLTSREAEVLRLLSEGFSNNDIATTLYMSSKTASVHVSRILHKLSVKTRGEAAAMAYRLRLFDRQHD</sequence>
<name>A0A4R8A7G1_9ACTN</name>
<dbReference type="InterPro" id="IPR016032">
    <property type="entry name" value="Sig_transdc_resp-reg_C-effctor"/>
</dbReference>
<feature type="domain" description="HTH luxR-type" evidence="3">
    <location>
        <begin position="908"/>
        <end position="973"/>
    </location>
</feature>
<dbReference type="CDD" id="cd06170">
    <property type="entry name" value="LuxR_C_like"/>
    <property type="match status" value="1"/>
</dbReference>
<evidence type="ECO:0000313" key="4">
    <source>
        <dbReference type="EMBL" id="TDW24270.1"/>
    </source>
</evidence>
<keyword evidence="2" id="KW-0067">ATP-binding</keyword>
<dbReference type="GO" id="GO:0003677">
    <property type="term" value="F:DNA binding"/>
    <property type="evidence" value="ECO:0007669"/>
    <property type="project" value="InterPro"/>
</dbReference>
<gene>
    <name evidence="4" type="ORF">EV650_3143</name>
</gene>
<dbReference type="Proteomes" id="UP000295447">
    <property type="component" value="Unassembled WGS sequence"/>
</dbReference>
<dbReference type="OrthoDB" id="3795727at2"/>
<proteinExistence type="predicted"/>
<dbReference type="SUPFAM" id="SSF46894">
    <property type="entry name" value="C-terminal effector domain of the bipartite response regulators"/>
    <property type="match status" value="1"/>
</dbReference>
<dbReference type="GO" id="GO:0005524">
    <property type="term" value="F:ATP binding"/>
    <property type="evidence" value="ECO:0007669"/>
    <property type="project" value="UniProtKB-KW"/>
</dbReference>
<dbReference type="InterPro" id="IPR000792">
    <property type="entry name" value="Tscrpt_reg_LuxR_C"/>
</dbReference>
<dbReference type="Gene3D" id="3.40.50.300">
    <property type="entry name" value="P-loop containing nucleotide triphosphate hydrolases"/>
    <property type="match status" value="1"/>
</dbReference>
<protein>
    <submittedName>
        <fullName evidence="4">Regulatory LuxR family protein</fullName>
    </submittedName>
</protein>
<dbReference type="InterPro" id="IPR027417">
    <property type="entry name" value="P-loop_NTPase"/>
</dbReference>
<dbReference type="SMART" id="SM00421">
    <property type="entry name" value="HTH_LUXR"/>
    <property type="match status" value="1"/>
</dbReference>
<dbReference type="Gene3D" id="1.25.40.10">
    <property type="entry name" value="Tetratricopeptide repeat domain"/>
    <property type="match status" value="1"/>
</dbReference>
<keyword evidence="5" id="KW-1185">Reference proteome</keyword>
<dbReference type="AlphaFoldDB" id="A0A4R8A7G1"/>
<keyword evidence="1" id="KW-0547">Nucleotide-binding</keyword>
<evidence type="ECO:0000256" key="2">
    <source>
        <dbReference type="ARBA" id="ARBA00022840"/>
    </source>
</evidence>
<dbReference type="InterPro" id="IPR011990">
    <property type="entry name" value="TPR-like_helical_dom_sf"/>
</dbReference>
<comment type="caution">
    <text evidence="4">The sequence shown here is derived from an EMBL/GenBank/DDBJ whole genome shotgun (WGS) entry which is preliminary data.</text>
</comment>
<dbReference type="SUPFAM" id="SSF52540">
    <property type="entry name" value="P-loop containing nucleoside triphosphate hydrolases"/>
    <property type="match status" value="1"/>
</dbReference>
<dbReference type="PANTHER" id="PTHR16305:SF35">
    <property type="entry name" value="TRANSCRIPTIONAL ACTIVATOR DOMAIN"/>
    <property type="match status" value="1"/>
</dbReference>
<dbReference type="PROSITE" id="PS50043">
    <property type="entry name" value="HTH_LUXR_2"/>
    <property type="match status" value="1"/>
</dbReference>
<dbReference type="EMBL" id="SODF01000001">
    <property type="protein sequence ID" value="TDW24270.1"/>
    <property type="molecule type" value="Genomic_DNA"/>
</dbReference>
<accession>A0A4R8A7G1</accession>
<evidence type="ECO:0000259" key="3">
    <source>
        <dbReference type="PROSITE" id="PS50043"/>
    </source>
</evidence>
<dbReference type="Gene3D" id="1.10.10.10">
    <property type="entry name" value="Winged helix-like DNA-binding domain superfamily/Winged helix DNA-binding domain"/>
    <property type="match status" value="1"/>
</dbReference>
<dbReference type="InterPro" id="IPR041664">
    <property type="entry name" value="AAA_16"/>
</dbReference>
<dbReference type="GO" id="GO:0006355">
    <property type="term" value="P:regulation of DNA-templated transcription"/>
    <property type="evidence" value="ECO:0007669"/>
    <property type="project" value="InterPro"/>
</dbReference>
<dbReference type="Pfam" id="PF13191">
    <property type="entry name" value="AAA_16"/>
    <property type="match status" value="1"/>
</dbReference>
<dbReference type="PANTHER" id="PTHR16305">
    <property type="entry name" value="TESTICULAR SOLUBLE ADENYLYL CYCLASE"/>
    <property type="match status" value="1"/>
</dbReference>
<dbReference type="GO" id="GO:0005737">
    <property type="term" value="C:cytoplasm"/>
    <property type="evidence" value="ECO:0007669"/>
    <property type="project" value="TreeGrafter"/>
</dbReference>
<dbReference type="PRINTS" id="PR00038">
    <property type="entry name" value="HTHLUXR"/>
</dbReference>
<dbReference type="SUPFAM" id="SSF48452">
    <property type="entry name" value="TPR-like"/>
    <property type="match status" value="1"/>
</dbReference>
<dbReference type="GO" id="GO:0004016">
    <property type="term" value="F:adenylate cyclase activity"/>
    <property type="evidence" value="ECO:0007669"/>
    <property type="project" value="TreeGrafter"/>
</dbReference>
<evidence type="ECO:0000313" key="5">
    <source>
        <dbReference type="Proteomes" id="UP000295447"/>
    </source>
</evidence>
<reference evidence="4 5" key="1">
    <citation type="submission" date="2019-03" db="EMBL/GenBank/DDBJ databases">
        <title>Genomic Encyclopedia of Type Strains, Phase III (KMG-III): the genomes of soil and plant-associated and newly described type strains.</title>
        <authorList>
            <person name="Whitman W."/>
        </authorList>
    </citation>
    <scope>NUCLEOTIDE SEQUENCE [LARGE SCALE GENOMIC DNA]</scope>
    <source>
        <strain evidence="4 5">VKM Ac-2570</strain>
    </source>
</reference>
<organism evidence="4 5">
    <name type="scientific">Kribbella kalugense</name>
    <dbReference type="NCBI Taxonomy" id="2512221"/>
    <lineage>
        <taxon>Bacteria</taxon>
        <taxon>Bacillati</taxon>
        <taxon>Actinomycetota</taxon>
        <taxon>Actinomycetes</taxon>
        <taxon>Propionibacteriales</taxon>
        <taxon>Kribbellaceae</taxon>
        <taxon>Kribbella</taxon>
    </lineage>
</organism>